<dbReference type="Pfam" id="PF00135">
    <property type="entry name" value="COesterase"/>
    <property type="match status" value="1"/>
</dbReference>
<dbReference type="EC" id="3.1.1.-" evidence="6"/>
<dbReference type="InterPro" id="IPR029058">
    <property type="entry name" value="AB_hydrolase_fold"/>
</dbReference>
<evidence type="ECO:0000256" key="2">
    <source>
        <dbReference type="ARBA" id="ARBA00022487"/>
    </source>
</evidence>
<dbReference type="SUPFAM" id="SSF53474">
    <property type="entry name" value="alpha/beta-Hydrolases"/>
    <property type="match status" value="1"/>
</dbReference>
<protein>
    <recommendedName>
        <fullName evidence="6">Carboxylic ester hydrolase</fullName>
        <ecNumber evidence="6">3.1.1.-</ecNumber>
    </recommendedName>
</protein>
<dbReference type="AlphaFoldDB" id="A0A835G220"/>
<evidence type="ECO:0000256" key="5">
    <source>
        <dbReference type="ARBA" id="ARBA00023180"/>
    </source>
</evidence>
<evidence type="ECO:0000313" key="9">
    <source>
        <dbReference type="Proteomes" id="UP000648187"/>
    </source>
</evidence>
<comment type="caution">
    <text evidence="8">The sequence shown here is derived from an EMBL/GenBank/DDBJ whole genome shotgun (WGS) entry which is preliminary data.</text>
</comment>
<reference evidence="8" key="1">
    <citation type="submission" date="2020-08" db="EMBL/GenBank/DDBJ databases">
        <title>Spodoptera exigua strain:BAW_Kor-Di-RS1 Genome sequencing and assembly.</title>
        <authorList>
            <person name="Kim J."/>
            <person name="Nam H.Y."/>
            <person name="Kwon M."/>
            <person name="Choi J.H."/>
            <person name="Cho S.R."/>
            <person name="Kim G.-H."/>
        </authorList>
    </citation>
    <scope>NUCLEOTIDE SEQUENCE</scope>
    <source>
        <strain evidence="8">BAW_Kor-Di-RS1</strain>
        <tissue evidence="8">Whole-body</tissue>
    </source>
</reference>
<dbReference type="PROSITE" id="PS00122">
    <property type="entry name" value="CARBOXYLESTERASE_B_1"/>
    <property type="match status" value="1"/>
</dbReference>
<dbReference type="Gene3D" id="3.40.50.1820">
    <property type="entry name" value="alpha/beta hydrolase"/>
    <property type="match status" value="1"/>
</dbReference>
<keyword evidence="5" id="KW-0325">Glycoprotein</keyword>
<keyword evidence="3 6" id="KW-0378">Hydrolase</keyword>
<organism evidence="8 9">
    <name type="scientific">Spodoptera exigua</name>
    <name type="common">Beet armyworm</name>
    <name type="synonym">Noctua fulgens</name>
    <dbReference type="NCBI Taxonomy" id="7107"/>
    <lineage>
        <taxon>Eukaryota</taxon>
        <taxon>Metazoa</taxon>
        <taxon>Ecdysozoa</taxon>
        <taxon>Arthropoda</taxon>
        <taxon>Hexapoda</taxon>
        <taxon>Insecta</taxon>
        <taxon>Pterygota</taxon>
        <taxon>Neoptera</taxon>
        <taxon>Endopterygota</taxon>
        <taxon>Lepidoptera</taxon>
        <taxon>Glossata</taxon>
        <taxon>Ditrysia</taxon>
        <taxon>Noctuoidea</taxon>
        <taxon>Noctuidae</taxon>
        <taxon>Amphipyrinae</taxon>
        <taxon>Spodoptera</taxon>
    </lineage>
</organism>
<evidence type="ECO:0000256" key="6">
    <source>
        <dbReference type="RuleBase" id="RU361235"/>
    </source>
</evidence>
<evidence type="ECO:0000313" key="8">
    <source>
        <dbReference type="EMBL" id="KAF9406352.1"/>
    </source>
</evidence>
<feature type="chain" id="PRO_5033111596" description="Carboxylic ester hydrolase" evidence="6">
    <location>
        <begin position="19"/>
        <end position="540"/>
    </location>
</feature>
<feature type="domain" description="Carboxylesterase type B" evidence="7">
    <location>
        <begin position="24"/>
        <end position="522"/>
    </location>
</feature>
<dbReference type="Proteomes" id="UP000648187">
    <property type="component" value="Unassembled WGS sequence"/>
</dbReference>
<feature type="signal peptide" evidence="6">
    <location>
        <begin position="1"/>
        <end position="18"/>
    </location>
</feature>
<dbReference type="InterPro" id="IPR050309">
    <property type="entry name" value="Type-B_Carboxylest/Lipase"/>
</dbReference>
<dbReference type="InterPro" id="IPR019826">
    <property type="entry name" value="Carboxylesterase_B_AS"/>
</dbReference>
<dbReference type="PANTHER" id="PTHR11559">
    <property type="entry name" value="CARBOXYLESTERASE"/>
    <property type="match status" value="1"/>
</dbReference>
<comment type="similarity">
    <text evidence="1 6">Belongs to the type-B carboxylesterase/lipase family.</text>
</comment>
<evidence type="ECO:0000259" key="7">
    <source>
        <dbReference type="Pfam" id="PF00135"/>
    </source>
</evidence>
<evidence type="ECO:0000256" key="1">
    <source>
        <dbReference type="ARBA" id="ARBA00005964"/>
    </source>
</evidence>
<evidence type="ECO:0000256" key="4">
    <source>
        <dbReference type="ARBA" id="ARBA00023157"/>
    </source>
</evidence>
<keyword evidence="4" id="KW-1015">Disulfide bond</keyword>
<keyword evidence="6" id="KW-0732">Signal</keyword>
<name>A0A835G220_SPOEX</name>
<proteinExistence type="inferred from homology"/>
<keyword evidence="2" id="KW-0719">Serine esterase</keyword>
<gene>
    <name evidence="8" type="ORF">HW555_013250</name>
</gene>
<dbReference type="InterPro" id="IPR002018">
    <property type="entry name" value="CarbesteraseB"/>
</dbReference>
<accession>A0A835G220</accession>
<sequence length="540" mass="61101">MWKYLVLLVYVSVRSVFAEEQWLLVNITQGPVRGRLEDGVYSFYNIPYASVPTGTDRFKAPLPPPVWLTPFNAVDRKIVCPQNWRDSKEVNIHENCLVANVFVPDTEETNLPVLVNVHGGGFILGYGQQSEFKDIVRSRKMIVLTFNYRLGVHGFLCLGTEGAPGNAGLKDQLAFLRWVQSNIASFGGNPDDVTLAGCSAGSGSIDFLTLSSLTKGLYTKTIQESGVSIAGVGAQVDPIEYAKSYARFLNFHNVDDLNSLEEFYRTAPLELLVSGVDEMINTKNVNILFGPCVERDIGQERVVTDAPMNIIKQGNYTQVPRIYGFTNMDGAFRLPEFDTWKNDMNERFSDFLPAELYFETEDIREQVAQEIKQFYFGSSPVSEENILAYIAYLTDVLFAVPTLKSISTRIETLGDTIYLFEYSFVDEQTPSFPHTDVRGANHCFQEVAVTDEDVTDRTDEYKQMKEIMRDYWTNFMLTGSPSNTNSPLPYWPPTNAQRTPHMSLGRHIELGTDIIKDRVEFWDTIYDKYYRGPAIFSSNS</sequence>
<keyword evidence="9" id="KW-1185">Reference proteome</keyword>
<evidence type="ECO:0000256" key="3">
    <source>
        <dbReference type="ARBA" id="ARBA00022801"/>
    </source>
</evidence>
<dbReference type="EMBL" id="JACKWZ010000605">
    <property type="protein sequence ID" value="KAF9406352.1"/>
    <property type="molecule type" value="Genomic_DNA"/>
</dbReference>
<dbReference type="GO" id="GO:0052689">
    <property type="term" value="F:carboxylic ester hydrolase activity"/>
    <property type="evidence" value="ECO:0007669"/>
    <property type="project" value="UniProtKB-KW"/>
</dbReference>